<keyword evidence="1" id="KW-0812">Transmembrane</keyword>
<proteinExistence type="predicted"/>
<sequence>MPPIAAARNLPKICSTTWNSVQVITVRRSQVVLLQLMENSLGLNYKSRKQILLAPCYIAVGFWFTPYINVISIF</sequence>
<keyword evidence="1" id="KW-0472">Membrane</keyword>
<organism evidence="2">
    <name type="scientific">Anguilla anguilla</name>
    <name type="common">European freshwater eel</name>
    <name type="synonym">Muraena anguilla</name>
    <dbReference type="NCBI Taxonomy" id="7936"/>
    <lineage>
        <taxon>Eukaryota</taxon>
        <taxon>Metazoa</taxon>
        <taxon>Chordata</taxon>
        <taxon>Craniata</taxon>
        <taxon>Vertebrata</taxon>
        <taxon>Euteleostomi</taxon>
        <taxon>Actinopterygii</taxon>
        <taxon>Neopterygii</taxon>
        <taxon>Teleostei</taxon>
        <taxon>Anguilliformes</taxon>
        <taxon>Anguillidae</taxon>
        <taxon>Anguilla</taxon>
    </lineage>
</organism>
<dbReference type="AlphaFoldDB" id="A0A0E9WXE9"/>
<evidence type="ECO:0000256" key="1">
    <source>
        <dbReference type="SAM" id="Phobius"/>
    </source>
</evidence>
<accession>A0A0E9WXE9</accession>
<dbReference type="EMBL" id="GBXM01014424">
    <property type="protein sequence ID" value="JAH94153.1"/>
    <property type="molecule type" value="Transcribed_RNA"/>
</dbReference>
<reference evidence="2" key="1">
    <citation type="submission" date="2014-11" db="EMBL/GenBank/DDBJ databases">
        <authorList>
            <person name="Amaro Gonzalez C."/>
        </authorList>
    </citation>
    <scope>NUCLEOTIDE SEQUENCE</scope>
</reference>
<protein>
    <submittedName>
        <fullName evidence="2">Uncharacterized protein</fullName>
    </submittedName>
</protein>
<reference evidence="2" key="2">
    <citation type="journal article" date="2015" name="Fish Shellfish Immunol.">
        <title>Early steps in the European eel (Anguilla anguilla)-Vibrio vulnificus interaction in the gills: Role of the RtxA13 toxin.</title>
        <authorList>
            <person name="Callol A."/>
            <person name="Pajuelo D."/>
            <person name="Ebbesson L."/>
            <person name="Teles M."/>
            <person name="MacKenzie S."/>
            <person name="Amaro C."/>
        </authorList>
    </citation>
    <scope>NUCLEOTIDE SEQUENCE</scope>
</reference>
<name>A0A0E9WXE9_ANGAN</name>
<evidence type="ECO:0000313" key="2">
    <source>
        <dbReference type="EMBL" id="JAH94153.1"/>
    </source>
</evidence>
<feature type="transmembrane region" description="Helical" evidence="1">
    <location>
        <begin position="51"/>
        <end position="73"/>
    </location>
</feature>
<keyword evidence="1" id="KW-1133">Transmembrane helix</keyword>